<keyword evidence="3" id="KW-1185">Reference proteome</keyword>
<evidence type="ECO:0000259" key="1">
    <source>
        <dbReference type="Pfam" id="PF13403"/>
    </source>
</evidence>
<name>A0ABT0LXD2_9RHOB</name>
<dbReference type="InterPro" id="IPR028992">
    <property type="entry name" value="Hedgehog/Intein_dom"/>
</dbReference>
<sequence>MTQYDCEIFDAAALQALWGINEGEPLGPPDNLALGDMYQLVPNAQARTIAFDITDDDIRTSAGPVTVLAELRLMAQDNDLVDALLLDVAGNLSVLPLSPLRRDAQYTLIGIDPGQTRLRLSQLVYGCFCPGTRIMSGDGQLTPIEALSAGDFVLTRDNGAQPLLWVGKSTMRAVGVFAPVCLPAGFMGNLGPLVVGPLQRVFLYQRGGLTAHGRSEALLQARHLVDGMKVHQREGGFVTYHALVFEDHQIIYAEGVPVESLLVSRATVARLPEPFARELSARFPYLNQRAHFAQDLDETALTKRVATQRASQ</sequence>
<dbReference type="InterPro" id="IPR036844">
    <property type="entry name" value="Hint_dom_sf"/>
</dbReference>
<accession>A0ABT0LXD2</accession>
<protein>
    <submittedName>
        <fullName evidence="2">Hint domain-containing protein</fullName>
    </submittedName>
</protein>
<dbReference type="Gene3D" id="2.170.16.10">
    <property type="entry name" value="Hedgehog/Intein (Hint) domain"/>
    <property type="match status" value="1"/>
</dbReference>
<comment type="caution">
    <text evidence="2">The sequence shown here is derived from an EMBL/GenBank/DDBJ whole genome shotgun (WGS) entry which is preliminary data.</text>
</comment>
<dbReference type="Proteomes" id="UP001202550">
    <property type="component" value="Unassembled WGS sequence"/>
</dbReference>
<dbReference type="Pfam" id="PF13403">
    <property type="entry name" value="Hint_2"/>
    <property type="match status" value="1"/>
</dbReference>
<evidence type="ECO:0000313" key="2">
    <source>
        <dbReference type="EMBL" id="MCL1627275.1"/>
    </source>
</evidence>
<proteinExistence type="predicted"/>
<dbReference type="EMBL" id="JALZWP010000001">
    <property type="protein sequence ID" value="MCL1627275.1"/>
    <property type="molecule type" value="Genomic_DNA"/>
</dbReference>
<dbReference type="SUPFAM" id="SSF51294">
    <property type="entry name" value="Hedgehog/intein (Hint) domain"/>
    <property type="match status" value="1"/>
</dbReference>
<feature type="domain" description="Hedgehog/Intein (Hint)" evidence="1">
    <location>
        <begin position="127"/>
        <end position="262"/>
    </location>
</feature>
<dbReference type="RefSeq" id="WP_249055488.1">
    <property type="nucleotide sequence ID" value="NZ_JALZWP010000001.1"/>
</dbReference>
<organism evidence="2 3">
    <name type="scientific">Roseinatronobacter domitianus</name>
    <dbReference type="NCBI Taxonomy" id="2940293"/>
    <lineage>
        <taxon>Bacteria</taxon>
        <taxon>Pseudomonadati</taxon>
        <taxon>Pseudomonadota</taxon>
        <taxon>Alphaproteobacteria</taxon>
        <taxon>Rhodobacterales</taxon>
        <taxon>Paracoccaceae</taxon>
        <taxon>Roseinatronobacter</taxon>
    </lineage>
</organism>
<reference evidence="2 3" key="1">
    <citation type="submission" date="2022-05" db="EMBL/GenBank/DDBJ databases">
        <title>Seasonal and diel survey of microbial diversity of the Tyrrhenian coast.</title>
        <authorList>
            <person name="Gattoni G."/>
            <person name="Corral P."/>
        </authorList>
    </citation>
    <scope>NUCLEOTIDE SEQUENCE [LARGE SCALE GENOMIC DNA]</scope>
    <source>
        <strain evidence="2 3">V10</strain>
    </source>
</reference>
<gene>
    <name evidence="2" type="ORF">M3N55_00885</name>
</gene>
<evidence type="ECO:0000313" key="3">
    <source>
        <dbReference type="Proteomes" id="UP001202550"/>
    </source>
</evidence>